<keyword evidence="2" id="KW-0732">Signal</keyword>
<reference evidence="3 4" key="1">
    <citation type="submission" date="2023-07" db="EMBL/GenBank/DDBJ databases">
        <title>Genomic Encyclopedia of Type Strains, Phase IV (KMG-IV): sequencing the most valuable type-strain genomes for metagenomic binning, comparative biology and taxonomic classification.</title>
        <authorList>
            <person name="Goeker M."/>
        </authorList>
    </citation>
    <scope>NUCLEOTIDE SEQUENCE [LARGE SCALE GENOMIC DNA]</scope>
    <source>
        <strain evidence="3 4">DSM 16784</strain>
    </source>
</reference>
<accession>A0ABU0E042</accession>
<organism evidence="3 4">
    <name type="scientific">Breznakia pachnodae</name>
    <dbReference type="NCBI Taxonomy" id="265178"/>
    <lineage>
        <taxon>Bacteria</taxon>
        <taxon>Bacillati</taxon>
        <taxon>Bacillota</taxon>
        <taxon>Erysipelotrichia</taxon>
        <taxon>Erysipelotrichales</taxon>
        <taxon>Erysipelotrichaceae</taxon>
        <taxon>Breznakia</taxon>
    </lineage>
</organism>
<keyword evidence="1" id="KW-0812">Transmembrane</keyword>
<dbReference type="GO" id="GO:0005840">
    <property type="term" value="C:ribosome"/>
    <property type="evidence" value="ECO:0007669"/>
    <property type="project" value="UniProtKB-KW"/>
</dbReference>
<dbReference type="Proteomes" id="UP001230220">
    <property type="component" value="Unassembled WGS sequence"/>
</dbReference>
<feature type="chain" id="PRO_5045765846" evidence="2">
    <location>
        <begin position="21"/>
        <end position="2474"/>
    </location>
</feature>
<protein>
    <submittedName>
        <fullName evidence="3">Ribosomal protein L21</fullName>
    </submittedName>
</protein>
<evidence type="ECO:0000313" key="4">
    <source>
        <dbReference type="Proteomes" id="UP001230220"/>
    </source>
</evidence>
<keyword evidence="3" id="KW-0689">Ribosomal protein</keyword>
<evidence type="ECO:0000256" key="1">
    <source>
        <dbReference type="SAM" id="Phobius"/>
    </source>
</evidence>
<dbReference type="RefSeq" id="WP_307405883.1">
    <property type="nucleotide sequence ID" value="NZ_JAUSUR010000001.1"/>
</dbReference>
<proteinExistence type="predicted"/>
<feature type="transmembrane region" description="Helical" evidence="1">
    <location>
        <begin position="2449"/>
        <end position="2467"/>
    </location>
</feature>
<keyword evidence="1" id="KW-0472">Membrane</keyword>
<keyword evidence="1" id="KW-1133">Transmembrane helix</keyword>
<dbReference type="EMBL" id="JAUSUR010000001">
    <property type="protein sequence ID" value="MDQ0360191.1"/>
    <property type="molecule type" value="Genomic_DNA"/>
</dbReference>
<name>A0ABU0E042_9FIRM</name>
<feature type="signal peptide" evidence="2">
    <location>
        <begin position="1"/>
        <end position="20"/>
    </location>
</feature>
<evidence type="ECO:0000256" key="2">
    <source>
        <dbReference type="SAM" id="SignalP"/>
    </source>
</evidence>
<comment type="caution">
    <text evidence="3">The sequence shown here is derived from an EMBL/GenBank/DDBJ whole genome shotgun (WGS) entry which is preliminary data.</text>
</comment>
<keyword evidence="3" id="KW-0687">Ribonucleoprotein</keyword>
<keyword evidence="4" id="KW-1185">Reference proteome</keyword>
<gene>
    <name evidence="3" type="ORF">J2S15_000922</name>
</gene>
<sequence>MKRKLSAFWKVALAFTLSFTCIGTFIQATNILASEEFSIEEKVTYNEEKTEAVISFDVENINEKYTILDITDPQGISLGLKGTYTVNENNTFKFNIVYSEDDEEYSYEKEIIVDGFESEVLEEKQEMEITDSSKKYGLSLRTTATDGGASIDIPDYDGLSWNNATIKEVAVSVDFGNDNTSLGKKLEFVLPDGMEYIQIPVAGTYDTTGVNTNVIAGIDSSDPLYTAITSVGLPTTDAASSTYGKVTYEFAAGTKKATLYFKVRVDPKKYYGAITLKQKMTADVEMNGTNIGSTEQSINAVGTAIGSGALSVYSTAGSTKETLASTASETVYGYTNYNRVTLIWNSDLYDVRTRYIKDAVYYIYYPEGMEYVSFSGLAGYTSLVHEPENSRVVVTVPGLQLGNTYRVRYKVPEGAAVDTYEVPACDYVEYKQYDGTAVTSTLPSKYSVNVVDSSVNQMEITVKGSGGYSDSEVEDNYKYGPFFFVTNATAGTKTDQVFNVKIGSDWLVKSVQVPFDASISGNKITKVQYKTNLDSSWRDLSESEINAMTTVSYMKRLDGNKIGLADDEYFTEVKAWVGSFKAGYQAGINSSTLNYTSITTYGKMASGSTQATVEVSIYDENDEVATKSTKSSIVRNVAGTTKTTASNSTAVFKNTEGQEITQIVAGNTFNVSGKFEIHSYNYGTTTAIQSPEFYFRQPEGMNIALDTLKLVDQDGVVLSGYTITPHQNSIGETIYTVKTSSDTVIGSYFGEDRKSKTITFSYNVNTDVKAQGNFNAREMIGLGNPDIKAVPDTGGATFPATDIYDLNGNSDETDLILTTAHKQFTLVENKSVLVETFLSLSGEEPKDPYVEGDSNTLAYFTPGTDADYTVKITNNSPSEASSYVAYVPIPKTGQNFGSVFQSEDFNWDMKLTGAITGEPGFKISYATNASASNYSTTANYTEYPSDYADVNMVKIEATSPLAVGAEVTFKVPLNVNETFATATSGNKIGTKNVYNPVYDVVSATFTGTLPGTKAGTELVIAEVGGTVFIDNDGDGLYKTEDGDTPVDNHEVRLWKLNEVTNVYEKVMKDGNQVSVTTDTSGVYLFDYTTGMGYGTYAVEFVEKTGSTYQYTVNNTSVGSEGINSDAIVANNIPNPGDTYRGWVLGIDATKPVAKTIGCGFLEYNPPVDLKLTVPSDTQVVKVGENINITPTKIEPEFWESIKNPTSAYTWELVNSSDSAYVTLSNTTNKTVNVTGVSKTTGTQTVEIRLTIKDIYGQTKSEVVEVKVNTSTAPTVTLPTINAYKGDVINWLGTEVTAIDDNGDAITLESSDPDKNVEWDTSTVPMALGTLSTEGTYNVEYRITDTYGNTKTQNRVVKVNGLPSITTSVQTYALGDTTIDTQIKSSSVVSASYLKASDTVGTAPTDTPITGITYSIKSGPSTTDFSKVGTYKIEYSVTNPDSKVATKETTVLITDENTKVENDLAIRADNIVLTQDEAKAFTKANAITKADVKAYEYTRTDGNITGVDTLTSITSADVTDIKNVTAKGGEFRLTFTATGASGTITKEILVVVEGTEIQEDNGIVVKAKGFTIANTDAIGLTDAIAQSSGNGNVSAYLLKDETPIINIEASTTDLAAINAVGLAGATKDLTFTATSGSKTADITVSVVVSPTLTGPTITANDCEHYVGDTFDVLHDVTAEDATTTPITLKTENPNKNTVVTHSIPNASDKFTTAGTYEVSIKVTDQFGNDSTETRKVKVNGLPEITVPVQTYYLSDATIAAQVDGAATASYLKADDTVGIAPMATAVTGITNAIKSGPSSDYSKVGTYVVEYTVTNADGKTATKEVNVLILDDTTKVENDLAIRADNIVLTQDEAKALTKADAITKANVKAYEYTRTDGNITGVDTLTNITSADVSDIKNVTAKGGEFRLTFTATGASGSITKEILVVVEGTEIQENDGIVIKAKEFTIANTDAATLDDTSAQSNGSVSAYLLKDETPITTIEATASDLTDINAVGLEGDTKPLTFTAEDNGKTATITVDVTISATLIKPTITADDCEHYVGDSFDVLHGVSAEDATNTNIPILTTRALTTTVVTHNIPVTDGKYTTPGTYEVTYEITDRFGNTQTKTRTVKVHGLVEIEASAQEYLSDDATILSQVESAATASYLKASDGAGSAPVSVDLSSDIKVTVDSGPDGTTDFSKVGIYKVTYSVTNADGKTDSITVDVAVTPRGIIWDKTGTVAIYAEGFEVANKDAKSLTEAIAKDSGHGKVFAVYKETDSNGVVTYTDVTADVTAYAQELAAINAASTTGGIYDLTFKVVKDDKETTKRVKVSVQGTGTPPVVTTPDGDELAISATDFDLTYNESKSIDETTAIAKANAQAYLLKADETATTRFVTLNVYVDGDQLEVIRNGSSKGGVYDLTFTAEHIATSGEKVTNSVTIKVTVSGDGKPSIAPTTSINNNSDVVKTGDTTNIMFLMLVLLVSGGFIVMQKKRVFK</sequence>
<dbReference type="InterPro" id="IPR013783">
    <property type="entry name" value="Ig-like_fold"/>
</dbReference>
<dbReference type="Gene3D" id="2.60.40.10">
    <property type="entry name" value="Immunoglobulins"/>
    <property type="match status" value="5"/>
</dbReference>
<evidence type="ECO:0000313" key="3">
    <source>
        <dbReference type="EMBL" id="MDQ0360191.1"/>
    </source>
</evidence>